<evidence type="ECO:0000313" key="9">
    <source>
        <dbReference type="Proteomes" id="UP001596139"/>
    </source>
</evidence>
<feature type="transmembrane region" description="Helical" evidence="6">
    <location>
        <begin position="46"/>
        <end position="69"/>
    </location>
</feature>
<comment type="similarity">
    <text evidence="2">Belongs to the DsbD family.</text>
</comment>
<feature type="transmembrane region" description="Helical" evidence="6">
    <location>
        <begin position="194"/>
        <end position="217"/>
    </location>
</feature>
<dbReference type="PANTHER" id="PTHR31272:SF4">
    <property type="entry name" value="CYTOCHROME C-TYPE BIOGENESIS PROTEIN HI_1454-RELATED"/>
    <property type="match status" value="1"/>
</dbReference>
<keyword evidence="9" id="KW-1185">Reference proteome</keyword>
<dbReference type="PANTHER" id="PTHR31272">
    <property type="entry name" value="CYTOCHROME C-TYPE BIOGENESIS PROTEIN HI_1454-RELATED"/>
    <property type="match status" value="1"/>
</dbReference>
<feature type="transmembrane region" description="Helical" evidence="6">
    <location>
        <begin position="250"/>
        <end position="268"/>
    </location>
</feature>
<keyword evidence="5 6" id="KW-0472">Membrane</keyword>
<protein>
    <submittedName>
        <fullName evidence="8">Cytochrome c biogenesis CcdA family protein</fullName>
    </submittedName>
</protein>
<feature type="transmembrane region" description="Helical" evidence="6">
    <location>
        <begin position="150"/>
        <end position="173"/>
    </location>
</feature>
<feature type="transmembrane region" description="Helical" evidence="6">
    <location>
        <begin position="118"/>
        <end position="144"/>
    </location>
</feature>
<comment type="caution">
    <text evidence="8">The sequence shown here is derived from an EMBL/GenBank/DDBJ whole genome shotgun (WGS) entry which is preliminary data.</text>
</comment>
<evidence type="ECO:0000256" key="1">
    <source>
        <dbReference type="ARBA" id="ARBA00004141"/>
    </source>
</evidence>
<organism evidence="8 9">
    <name type="scientific">Streptomyces ochraceiscleroticus</name>
    <dbReference type="NCBI Taxonomy" id="47761"/>
    <lineage>
        <taxon>Bacteria</taxon>
        <taxon>Bacillati</taxon>
        <taxon>Actinomycetota</taxon>
        <taxon>Actinomycetes</taxon>
        <taxon>Kitasatosporales</taxon>
        <taxon>Streptomycetaceae</taxon>
        <taxon>Streptomyces</taxon>
    </lineage>
</organism>
<evidence type="ECO:0000256" key="5">
    <source>
        <dbReference type="ARBA" id="ARBA00023136"/>
    </source>
</evidence>
<dbReference type="InterPro" id="IPR003834">
    <property type="entry name" value="Cyt_c_assmbl_TM_dom"/>
</dbReference>
<proteinExistence type="inferred from homology"/>
<name>A0ABW1MDS8_9ACTN</name>
<evidence type="ECO:0000313" key="8">
    <source>
        <dbReference type="EMBL" id="MFC6061298.1"/>
    </source>
</evidence>
<dbReference type="RefSeq" id="WP_031051675.1">
    <property type="nucleotide sequence ID" value="NZ_JBHSPX010000001.1"/>
</dbReference>
<evidence type="ECO:0000256" key="3">
    <source>
        <dbReference type="ARBA" id="ARBA00022692"/>
    </source>
</evidence>
<evidence type="ECO:0000256" key="4">
    <source>
        <dbReference type="ARBA" id="ARBA00022989"/>
    </source>
</evidence>
<evidence type="ECO:0000256" key="2">
    <source>
        <dbReference type="ARBA" id="ARBA00006143"/>
    </source>
</evidence>
<reference evidence="9" key="1">
    <citation type="journal article" date="2019" name="Int. J. Syst. Evol. Microbiol.">
        <title>The Global Catalogue of Microorganisms (GCM) 10K type strain sequencing project: providing services to taxonomists for standard genome sequencing and annotation.</title>
        <authorList>
            <consortium name="The Broad Institute Genomics Platform"/>
            <consortium name="The Broad Institute Genome Sequencing Center for Infectious Disease"/>
            <person name="Wu L."/>
            <person name="Ma J."/>
        </authorList>
    </citation>
    <scope>NUCLEOTIDE SEQUENCE [LARGE SCALE GENOMIC DNA]</scope>
    <source>
        <strain evidence="9">CGMCC 1.15180</strain>
    </source>
</reference>
<feature type="transmembrane region" description="Helical" evidence="6">
    <location>
        <begin position="6"/>
        <end position="34"/>
    </location>
</feature>
<feature type="transmembrane region" description="Helical" evidence="6">
    <location>
        <begin position="75"/>
        <end position="97"/>
    </location>
</feature>
<dbReference type="Pfam" id="PF02683">
    <property type="entry name" value="DsbD_TM"/>
    <property type="match status" value="1"/>
</dbReference>
<comment type="subcellular location">
    <subcellularLocation>
        <location evidence="1">Membrane</location>
        <topology evidence="1">Multi-pass membrane protein</topology>
    </subcellularLocation>
</comment>
<evidence type="ECO:0000256" key="6">
    <source>
        <dbReference type="SAM" id="Phobius"/>
    </source>
</evidence>
<dbReference type="InterPro" id="IPR051790">
    <property type="entry name" value="Cytochrome_c-biogenesis_DsbD"/>
</dbReference>
<sequence>MTDIGYLAAFLGGALALLSPCSALLLPAFFAYSLATPGRLLARTGVFYLGLAVTLVPLGAASTAASRLFNGHRDLLIAVGGWVVIAMGVLQILGLGFASRRAQSAAARITPRSAVSTFLLGCVYGLAGFCAGPILGAVLTVTAVSGSPVYGASMLAVYALGMALPLFVLALLWDRFQLGRRGWLRGREFAVGPLRLHTTSLISGLFFIGIGILFLAFNGTSALPGILDTDSEFRLEEWVSGVGAAVPDSVLIAAAALVVAAVLGRIALRPEKKTKD</sequence>
<accession>A0ABW1MDS8</accession>
<keyword evidence="4 6" id="KW-1133">Transmembrane helix</keyword>
<keyword evidence="3 6" id="KW-0812">Transmembrane</keyword>
<evidence type="ECO:0000259" key="7">
    <source>
        <dbReference type="Pfam" id="PF02683"/>
    </source>
</evidence>
<gene>
    <name evidence="8" type="ORF">ACFP4F_01870</name>
</gene>
<dbReference type="Proteomes" id="UP001596139">
    <property type="component" value="Unassembled WGS sequence"/>
</dbReference>
<feature type="domain" description="Cytochrome C biogenesis protein transmembrane" evidence="7">
    <location>
        <begin position="7"/>
        <end position="176"/>
    </location>
</feature>
<dbReference type="EMBL" id="JBHSPX010000001">
    <property type="protein sequence ID" value="MFC6061298.1"/>
    <property type="molecule type" value="Genomic_DNA"/>
</dbReference>